<keyword evidence="6" id="KW-1133">Transmembrane helix</keyword>
<dbReference type="OrthoDB" id="5242236at2"/>
<dbReference type="Gene3D" id="2.60.40.1220">
    <property type="match status" value="1"/>
</dbReference>
<evidence type="ECO:0000256" key="6">
    <source>
        <dbReference type="SAM" id="Phobius"/>
    </source>
</evidence>
<sequence>MTPTTTPRRAAAVLVSLATAGALGTALAPAALAHNTLVGSTPEDGATLDTAPEEVELTFNDEIGEGNNAVAVSGPDGDDHTDGDVTVDGDTATAQLRPLEESGEYTVSYRIVSADGHLLEEELVFSLSDSAVSDQSPDNGAGDADETDSGETDETDSGDQSPAGGEDTTNPMAAFGPAGIVVAAIAVAAILVIVLVRIRANSRGRGGGES</sequence>
<dbReference type="PANTHER" id="PTHR34820:SF4">
    <property type="entry name" value="INNER MEMBRANE PROTEIN YEBZ"/>
    <property type="match status" value="1"/>
</dbReference>
<dbReference type="GO" id="GO:0005507">
    <property type="term" value="F:copper ion binding"/>
    <property type="evidence" value="ECO:0007669"/>
    <property type="project" value="InterPro"/>
</dbReference>
<organism evidence="9 10">
    <name type="scientific">Haloactinospora alba</name>
    <dbReference type="NCBI Taxonomy" id="405555"/>
    <lineage>
        <taxon>Bacteria</taxon>
        <taxon>Bacillati</taxon>
        <taxon>Actinomycetota</taxon>
        <taxon>Actinomycetes</taxon>
        <taxon>Streptosporangiales</taxon>
        <taxon>Nocardiopsidaceae</taxon>
        <taxon>Haloactinospora</taxon>
    </lineage>
</organism>
<dbReference type="InterPro" id="IPR032694">
    <property type="entry name" value="CopC/D"/>
</dbReference>
<dbReference type="InterPro" id="IPR014756">
    <property type="entry name" value="Ig_E-set"/>
</dbReference>
<dbReference type="InterPro" id="IPR014755">
    <property type="entry name" value="Cu-Rt/internalin_Ig-like"/>
</dbReference>
<dbReference type="GO" id="GO:0046688">
    <property type="term" value="P:response to copper ion"/>
    <property type="evidence" value="ECO:0007669"/>
    <property type="project" value="InterPro"/>
</dbReference>
<comment type="caution">
    <text evidence="9">The sequence shown here is derived from an EMBL/GenBank/DDBJ whole genome shotgun (WGS) entry which is preliminary data.</text>
</comment>
<dbReference type="InterPro" id="IPR007348">
    <property type="entry name" value="CopC_dom"/>
</dbReference>
<keyword evidence="2" id="KW-0479">Metal-binding</keyword>
<feature type="compositionally biased region" description="Polar residues" evidence="5">
    <location>
        <begin position="129"/>
        <end position="138"/>
    </location>
</feature>
<accession>A0A543N7E5</accession>
<proteinExistence type="predicted"/>
<evidence type="ECO:0000256" key="5">
    <source>
        <dbReference type="SAM" id="MobiDB-lite"/>
    </source>
</evidence>
<dbReference type="GO" id="GO:0042597">
    <property type="term" value="C:periplasmic space"/>
    <property type="evidence" value="ECO:0007669"/>
    <property type="project" value="InterPro"/>
</dbReference>
<dbReference type="Pfam" id="PF04234">
    <property type="entry name" value="CopC"/>
    <property type="match status" value="1"/>
</dbReference>
<evidence type="ECO:0000256" key="2">
    <source>
        <dbReference type="ARBA" id="ARBA00022723"/>
    </source>
</evidence>
<dbReference type="GO" id="GO:0030313">
    <property type="term" value="C:cell envelope"/>
    <property type="evidence" value="ECO:0007669"/>
    <property type="project" value="UniProtKB-SubCell"/>
</dbReference>
<reference evidence="9 10" key="1">
    <citation type="submission" date="2019-06" db="EMBL/GenBank/DDBJ databases">
        <title>Sequencing the genomes of 1000 actinobacteria strains.</title>
        <authorList>
            <person name="Klenk H.-P."/>
        </authorList>
    </citation>
    <scope>NUCLEOTIDE SEQUENCE [LARGE SCALE GENOMIC DNA]</scope>
    <source>
        <strain evidence="9 10">DSM 45015</strain>
    </source>
</reference>
<comment type="subcellular location">
    <subcellularLocation>
        <location evidence="1">Cell envelope</location>
    </subcellularLocation>
</comment>
<feature type="compositionally biased region" description="Acidic residues" evidence="5">
    <location>
        <begin position="143"/>
        <end position="157"/>
    </location>
</feature>
<evidence type="ECO:0000256" key="4">
    <source>
        <dbReference type="ARBA" id="ARBA00023008"/>
    </source>
</evidence>
<evidence type="ECO:0000259" key="8">
    <source>
        <dbReference type="Pfam" id="PF04234"/>
    </source>
</evidence>
<evidence type="ECO:0000313" key="10">
    <source>
        <dbReference type="Proteomes" id="UP000317422"/>
    </source>
</evidence>
<evidence type="ECO:0000256" key="7">
    <source>
        <dbReference type="SAM" id="SignalP"/>
    </source>
</evidence>
<keyword evidence="4" id="KW-0186">Copper</keyword>
<feature type="signal peptide" evidence="7">
    <location>
        <begin position="1"/>
        <end position="33"/>
    </location>
</feature>
<dbReference type="AlphaFoldDB" id="A0A543N7E5"/>
<name>A0A543N7E5_9ACTN</name>
<evidence type="ECO:0000313" key="9">
    <source>
        <dbReference type="EMBL" id="TQN27751.1"/>
    </source>
</evidence>
<keyword evidence="3 7" id="KW-0732">Signal</keyword>
<keyword evidence="6" id="KW-0472">Membrane</keyword>
<feature type="region of interest" description="Disordered" evidence="5">
    <location>
        <begin position="65"/>
        <end position="89"/>
    </location>
</feature>
<feature type="chain" id="PRO_5038443855" description="CopC domain-containing protein" evidence="7">
    <location>
        <begin position="34"/>
        <end position="210"/>
    </location>
</feature>
<keyword evidence="10" id="KW-1185">Reference proteome</keyword>
<dbReference type="GO" id="GO:0006825">
    <property type="term" value="P:copper ion transport"/>
    <property type="evidence" value="ECO:0007669"/>
    <property type="project" value="InterPro"/>
</dbReference>
<gene>
    <name evidence="9" type="ORF">FHX37_4480</name>
</gene>
<dbReference type="SUPFAM" id="SSF81296">
    <property type="entry name" value="E set domains"/>
    <property type="match status" value="1"/>
</dbReference>
<dbReference type="PANTHER" id="PTHR34820">
    <property type="entry name" value="INNER MEMBRANE PROTEIN YEBZ"/>
    <property type="match status" value="1"/>
</dbReference>
<dbReference type="Proteomes" id="UP000317422">
    <property type="component" value="Unassembled WGS sequence"/>
</dbReference>
<feature type="domain" description="CopC" evidence="8">
    <location>
        <begin position="34"/>
        <end position="126"/>
    </location>
</feature>
<keyword evidence="6" id="KW-0812">Transmembrane</keyword>
<feature type="transmembrane region" description="Helical" evidence="6">
    <location>
        <begin position="174"/>
        <end position="196"/>
    </location>
</feature>
<dbReference type="GO" id="GO:0005886">
    <property type="term" value="C:plasma membrane"/>
    <property type="evidence" value="ECO:0007669"/>
    <property type="project" value="TreeGrafter"/>
</dbReference>
<dbReference type="EMBL" id="VFQC01000003">
    <property type="protein sequence ID" value="TQN27751.1"/>
    <property type="molecule type" value="Genomic_DNA"/>
</dbReference>
<dbReference type="RefSeq" id="WP_141926167.1">
    <property type="nucleotide sequence ID" value="NZ_VFQC01000003.1"/>
</dbReference>
<protein>
    <recommendedName>
        <fullName evidence="8">CopC domain-containing protein</fullName>
    </recommendedName>
</protein>
<evidence type="ECO:0000256" key="3">
    <source>
        <dbReference type="ARBA" id="ARBA00022729"/>
    </source>
</evidence>
<evidence type="ECO:0000256" key="1">
    <source>
        <dbReference type="ARBA" id="ARBA00004196"/>
    </source>
</evidence>
<feature type="region of interest" description="Disordered" evidence="5">
    <location>
        <begin position="129"/>
        <end position="174"/>
    </location>
</feature>